<comment type="caution">
    <text evidence="20">The sequence shown here is derived from an EMBL/GenBank/DDBJ whole genome shotgun (WGS) entry which is preliminary data.</text>
</comment>
<evidence type="ECO:0000256" key="9">
    <source>
        <dbReference type="ARBA" id="ARBA00022741"/>
    </source>
</evidence>
<dbReference type="PANTHER" id="PTHR43065:SF46">
    <property type="entry name" value="C4-DICARBOXYLATE TRANSPORT SENSOR PROTEIN DCTB"/>
    <property type="match status" value="1"/>
</dbReference>
<comment type="catalytic activity">
    <reaction evidence="1">
        <text>ATP + protein L-histidine = ADP + protein N-phospho-L-histidine.</text>
        <dbReference type="EC" id="2.7.13.3"/>
    </reaction>
</comment>
<evidence type="ECO:0000256" key="16">
    <source>
        <dbReference type="ARBA" id="ARBA00073143"/>
    </source>
</evidence>
<dbReference type="Pfam" id="PF00512">
    <property type="entry name" value="HisKA"/>
    <property type="match status" value="1"/>
</dbReference>
<keyword evidence="11" id="KW-0067">ATP-binding</keyword>
<evidence type="ECO:0000313" key="21">
    <source>
        <dbReference type="Proteomes" id="UP000549457"/>
    </source>
</evidence>
<dbReference type="Gene3D" id="3.30.450.20">
    <property type="entry name" value="PAS domain"/>
    <property type="match status" value="2"/>
</dbReference>
<evidence type="ECO:0000256" key="7">
    <source>
        <dbReference type="ARBA" id="ARBA00022679"/>
    </source>
</evidence>
<keyword evidence="10 20" id="KW-0418">Kinase</keyword>
<dbReference type="GO" id="GO:0000155">
    <property type="term" value="F:phosphorelay sensor kinase activity"/>
    <property type="evidence" value="ECO:0007669"/>
    <property type="project" value="InterPro"/>
</dbReference>
<sequence>MAADIIPARHPSRLWMRLGLLASAIVMALVIWASHAYLTRAFSEDQDADATVRATLYAGSIQSTMQRHSVVPLLLARDPILMTALHTNEYQAAEERLRRFKEEIGAGSIFILDADGRIVAASDARPREQYDGDKAYFTAAKADTGTVFSIIENDDGAYSFHYARRIVENDRLIGVVVVTVDLGAHEEGWRRAGVKVVVTDSDDQVLLASEPYWNQKTLSNLLAPGPDPSRVLRALQEARKSFGSPSYVYINGTPHLVAEVPVGFRNWRLTYFATLEDVRARVNAVLSLIIMVLALLLALGFYLLSRRTRAESRRIQRESEELRVLNRRLSAEIGARKRVEKDLKDAEQSLEQASKLAALGQMSAAVSHELNQPLAAMKTYLAGARLLLTRRRPEEALTSFQRIDDLIDRMGSITKQLKSYARKGDLDVEAVDLRDSVRTALAMMAPQLGKMAVSIQTTLPSEPAVVMADPLRIEQIIVNLLRNALDAVRSRDTKEIKILLIATGETILLSIEDNGTGLRDPGKLFEPFYTTKKPGEGLGLGLAISAGFAAELGGRLVARNAPDAGAVFELVLPRARAAQAAE</sequence>
<evidence type="ECO:0000256" key="15">
    <source>
        <dbReference type="ARBA" id="ARBA00059004"/>
    </source>
</evidence>
<dbReference type="PROSITE" id="PS50109">
    <property type="entry name" value="HIS_KIN"/>
    <property type="match status" value="1"/>
</dbReference>
<dbReference type="SUPFAM" id="SSF55874">
    <property type="entry name" value="ATPase domain of HSP90 chaperone/DNA topoisomerase II/histidine kinase"/>
    <property type="match status" value="1"/>
</dbReference>
<dbReference type="EC" id="2.7.13.3" evidence="3"/>
<dbReference type="InterPro" id="IPR017055">
    <property type="entry name" value="Sig_transdc_His_kinase_DctB"/>
</dbReference>
<dbReference type="GO" id="GO:0005886">
    <property type="term" value="C:plasma membrane"/>
    <property type="evidence" value="ECO:0007669"/>
    <property type="project" value="UniProtKB-SubCell"/>
</dbReference>
<evidence type="ECO:0000256" key="12">
    <source>
        <dbReference type="ARBA" id="ARBA00022989"/>
    </source>
</evidence>
<feature type="transmembrane region" description="Helical" evidence="18">
    <location>
        <begin position="284"/>
        <end position="304"/>
    </location>
</feature>
<evidence type="ECO:0000256" key="2">
    <source>
        <dbReference type="ARBA" id="ARBA00004429"/>
    </source>
</evidence>
<evidence type="ECO:0000256" key="18">
    <source>
        <dbReference type="SAM" id="Phobius"/>
    </source>
</evidence>
<dbReference type="InterPro" id="IPR005467">
    <property type="entry name" value="His_kinase_dom"/>
</dbReference>
<comment type="function">
    <text evidence="15">Member of the two-component regulatory system DctB/DctD involved in the transport of C4-dicarboxylates. DctB functions as a membrane-associated protein kinase that phosphorylates DctD in response to environmental signals.</text>
</comment>
<keyword evidence="5" id="KW-0997">Cell inner membrane</keyword>
<dbReference type="InterPro" id="IPR003661">
    <property type="entry name" value="HisK_dim/P_dom"/>
</dbReference>
<evidence type="ECO:0000256" key="5">
    <source>
        <dbReference type="ARBA" id="ARBA00022519"/>
    </source>
</evidence>
<evidence type="ECO:0000256" key="4">
    <source>
        <dbReference type="ARBA" id="ARBA00022475"/>
    </source>
</evidence>
<keyword evidence="6" id="KW-0597">Phosphoprotein</keyword>
<dbReference type="PIRSF" id="PIRSF036431">
    <property type="entry name" value="STHK_DctB"/>
    <property type="match status" value="1"/>
</dbReference>
<reference evidence="20 21" key="1">
    <citation type="submission" date="2020-08" db="EMBL/GenBank/DDBJ databases">
        <title>Genomic Encyclopedia of Type Strains, Phase IV (KMG-IV): sequencing the most valuable type-strain genomes for metagenomic binning, comparative biology and taxonomic classification.</title>
        <authorList>
            <person name="Goeker M."/>
        </authorList>
    </citation>
    <scope>NUCLEOTIDE SEQUENCE [LARGE SCALE GENOMIC DNA]</scope>
    <source>
        <strain evidence="20 21">DSM 101730</strain>
    </source>
</reference>
<dbReference type="Gene3D" id="1.10.287.130">
    <property type="match status" value="1"/>
</dbReference>
<evidence type="ECO:0000256" key="1">
    <source>
        <dbReference type="ARBA" id="ARBA00000085"/>
    </source>
</evidence>
<keyword evidence="13" id="KW-0902">Two-component regulatory system</keyword>
<evidence type="ECO:0000256" key="3">
    <source>
        <dbReference type="ARBA" id="ARBA00012438"/>
    </source>
</evidence>
<dbReference type="Gene3D" id="3.30.565.10">
    <property type="entry name" value="Histidine kinase-like ATPase, C-terminal domain"/>
    <property type="match status" value="1"/>
</dbReference>
<dbReference type="AlphaFoldDB" id="A0A840SMC8"/>
<keyword evidence="8 18" id="KW-0812">Transmembrane</keyword>
<evidence type="ECO:0000256" key="6">
    <source>
        <dbReference type="ARBA" id="ARBA00022553"/>
    </source>
</evidence>
<evidence type="ECO:0000313" key="20">
    <source>
        <dbReference type="EMBL" id="MBB5220502.1"/>
    </source>
</evidence>
<dbReference type="FunFam" id="1.10.287.130:FF:000049">
    <property type="entry name" value="C4-dicarboxylate transport sensor protein DctB"/>
    <property type="match status" value="1"/>
</dbReference>
<evidence type="ECO:0000256" key="13">
    <source>
        <dbReference type="ARBA" id="ARBA00023012"/>
    </source>
</evidence>
<keyword evidence="12 18" id="KW-1133">Transmembrane helix</keyword>
<evidence type="ECO:0000259" key="19">
    <source>
        <dbReference type="PROSITE" id="PS50109"/>
    </source>
</evidence>
<evidence type="ECO:0000256" key="8">
    <source>
        <dbReference type="ARBA" id="ARBA00022692"/>
    </source>
</evidence>
<dbReference type="SUPFAM" id="SSF103190">
    <property type="entry name" value="Sensory domain-like"/>
    <property type="match status" value="1"/>
</dbReference>
<dbReference type="Pfam" id="PF02518">
    <property type="entry name" value="HATPase_c"/>
    <property type="match status" value="1"/>
</dbReference>
<dbReference type="PRINTS" id="PR00344">
    <property type="entry name" value="BCTRLSENSOR"/>
</dbReference>
<dbReference type="RefSeq" id="WP_343063179.1">
    <property type="nucleotide sequence ID" value="NZ_JACHFM010000001.1"/>
</dbReference>
<evidence type="ECO:0000256" key="14">
    <source>
        <dbReference type="ARBA" id="ARBA00023136"/>
    </source>
</evidence>
<gene>
    <name evidence="20" type="ORF">HNP73_000423</name>
</gene>
<dbReference type="SMART" id="SM00387">
    <property type="entry name" value="HATPase_c"/>
    <property type="match status" value="1"/>
</dbReference>
<name>A0A840SMC8_9RHOB</name>
<keyword evidence="7 20" id="KW-0808">Transferase</keyword>
<keyword evidence="14 18" id="KW-0472">Membrane</keyword>
<dbReference type="EMBL" id="JACHFM010000001">
    <property type="protein sequence ID" value="MBB5220502.1"/>
    <property type="molecule type" value="Genomic_DNA"/>
</dbReference>
<evidence type="ECO:0000256" key="17">
    <source>
        <dbReference type="SAM" id="Coils"/>
    </source>
</evidence>
<keyword evidence="4" id="KW-1003">Cell membrane</keyword>
<dbReference type="InterPro" id="IPR036890">
    <property type="entry name" value="HATPase_C_sf"/>
</dbReference>
<keyword evidence="17" id="KW-0175">Coiled coil</keyword>
<dbReference type="Proteomes" id="UP000549457">
    <property type="component" value="Unassembled WGS sequence"/>
</dbReference>
<feature type="coiled-coil region" evidence="17">
    <location>
        <begin position="312"/>
        <end position="356"/>
    </location>
</feature>
<dbReference type="PANTHER" id="PTHR43065">
    <property type="entry name" value="SENSOR HISTIDINE KINASE"/>
    <property type="match status" value="1"/>
</dbReference>
<dbReference type="CDD" id="cd12914">
    <property type="entry name" value="PDC1_DGC_like"/>
    <property type="match status" value="1"/>
</dbReference>
<accession>A0A840SMC8</accession>
<feature type="domain" description="Histidine kinase" evidence="19">
    <location>
        <begin position="365"/>
        <end position="576"/>
    </location>
</feature>
<keyword evidence="9" id="KW-0547">Nucleotide-binding</keyword>
<dbReference type="CDD" id="cd00082">
    <property type="entry name" value="HisKA"/>
    <property type="match status" value="1"/>
</dbReference>
<protein>
    <recommendedName>
        <fullName evidence="16">C4-dicarboxylate transport sensor protein DctB</fullName>
        <ecNumber evidence="3">2.7.13.3</ecNumber>
    </recommendedName>
</protein>
<dbReference type="SUPFAM" id="SSF47384">
    <property type="entry name" value="Homodimeric domain of signal transducing histidine kinase"/>
    <property type="match status" value="1"/>
</dbReference>
<comment type="subcellular location">
    <subcellularLocation>
        <location evidence="2">Cell inner membrane</location>
        <topology evidence="2">Multi-pass membrane protein</topology>
    </subcellularLocation>
</comment>
<dbReference type="SMART" id="SM00388">
    <property type="entry name" value="HisKA"/>
    <property type="match status" value="1"/>
</dbReference>
<evidence type="ECO:0000256" key="11">
    <source>
        <dbReference type="ARBA" id="ARBA00022840"/>
    </source>
</evidence>
<dbReference type="GO" id="GO:0005524">
    <property type="term" value="F:ATP binding"/>
    <property type="evidence" value="ECO:0007669"/>
    <property type="project" value="UniProtKB-KW"/>
</dbReference>
<dbReference type="InterPro" id="IPR036097">
    <property type="entry name" value="HisK_dim/P_sf"/>
</dbReference>
<organism evidence="20 21">
    <name type="scientific">Amaricoccus macauensis</name>
    <dbReference type="NCBI Taxonomy" id="57001"/>
    <lineage>
        <taxon>Bacteria</taxon>
        <taxon>Pseudomonadati</taxon>
        <taxon>Pseudomonadota</taxon>
        <taxon>Alphaproteobacteria</taxon>
        <taxon>Rhodobacterales</taxon>
        <taxon>Paracoccaceae</taxon>
        <taxon>Amaricoccus</taxon>
    </lineage>
</organism>
<dbReference type="InterPro" id="IPR004358">
    <property type="entry name" value="Sig_transdc_His_kin-like_C"/>
</dbReference>
<dbReference type="InterPro" id="IPR029151">
    <property type="entry name" value="Sensor-like_sf"/>
</dbReference>
<evidence type="ECO:0000256" key="10">
    <source>
        <dbReference type="ARBA" id="ARBA00022777"/>
    </source>
</evidence>
<keyword evidence="21" id="KW-1185">Reference proteome</keyword>
<proteinExistence type="predicted"/>
<dbReference type="InterPro" id="IPR003594">
    <property type="entry name" value="HATPase_dom"/>
</dbReference>